<proteinExistence type="predicted"/>
<reference evidence="2" key="2">
    <citation type="journal article" date="2021" name="Syst. Appl. Microbiol.">
        <title>Roseomonas hellenica sp. nov., isolated from roots of wild-growing Alkanna tinctoria.</title>
        <authorList>
            <person name="Rat A."/>
            <person name="Naranjo H.D."/>
            <person name="Lebbe L."/>
            <person name="Cnockaert M."/>
            <person name="Krigas N."/>
            <person name="Grigoriadou K."/>
            <person name="Maloupa E."/>
            <person name="Willems A."/>
        </authorList>
    </citation>
    <scope>NUCLEOTIDE SEQUENCE</scope>
    <source>
        <strain evidence="2">LMG 31231</strain>
    </source>
</reference>
<sequence length="49" mass="5471">MTNQTIHHRGQREALPHTISTPTKTTEARRDPIGLTPAEIRQIVLDVLG</sequence>
<gene>
    <name evidence="2" type="ORF">GXW76_18705</name>
</gene>
<accession>A0A9X9X1D4</accession>
<feature type="region of interest" description="Disordered" evidence="1">
    <location>
        <begin position="1"/>
        <end position="29"/>
    </location>
</feature>
<feature type="compositionally biased region" description="Basic residues" evidence="1">
    <location>
        <begin position="1"/>
        <end position="10"/>
    </location>
</feature>
<protein>
    <submittedName>
        <fullName evidence="2">Uncharacterized protein</fullName>
    </submittedName>
</protein>
<evidence type="ECO:0000313" key="3">
    <source>
        <dbReference type="Proteomes" id="UP001138751"/>
    </source>
</evidence>
<comment type="caution">
    <text evidence="2">The sequence shown here is derived from an EMBL/GenBank/DDBJ whole genome shotgun (WGS) entry which is preliminary data.</text>
</comment>
<dbReference type="EMBL" id="JAAEDM010000063">
    <property type="protein sequence ID" value="MBR0673213.1"/>
    <property type="molecule type" value="Genomic_DNA"/>
</dbReference>
<organism evidence="2 3">
    <name type="scientific">Neoroseomonas soli</name>
    <dbReference type="NCBI Taxonomy" id="1081025"/>
    <lineage>
        <taxon>Bacteria</taxon>
        <taxon>Pseudomonadati</taxon>
        <taxon>Pseudomonadota</taxon>
        <taxon>Alphaproteobacteria</taxon>
        <taxon>Acetobacterales</taxon>
        <taxon>Acetobacteraceae</taxon>
        <taxon>Neoroseomonas</taxon>
    </lineage>
</organism>
<name>A0A9X9X1D4_9PROT</name>
<keyword evidence="3" id="KW-1185">Reference proteome</keyword>
<dbReference type="Proteomes" id="UP001138751">
    <property type="component" value="Unassembled WGS sequence"/>
</dbReference>
<evidence type="ECO:0000256" key="1">
    <source>
        <dbReference type="SAM" id="MobiDB-lite"/>
    </source>
</evidence>
<evidence type="ECO:0000313" key="2">
    <source>
        <dbReference type="EMBL" id="MBR0673213.1"/>
    </source>
</evidence>
<dbReference type="AlphaFoldDB" id="A0A9X9X1D4"/>
<reference evidence="2" key="1">
    <citation type="submission" date="2020-01" db="EMBL/GenBank/DDBJ databases">
        <authorList>
            <person name="Rat A."/>
        </authorList>
    </citation>
    <scope>NUCLEOTIDE SEQUENCE</scope>
    <source>
        <strain evidence="2">LMG 31231</strain>
    </source>
</reference>
<dbReference type="RefSeq" id="WP_211863625.1">
    <property type="nucleotide sequence ID" value="NZ_JAAEDM010000063.1"/>
</dbReference>